<gene>
    <name evidence="4" type="ORF">IMSHALPRED_010334</name>
</gene>
<dbReference type="Gene3D" id="3.40.50.150">
    <property type="entry name" value="Vaccinia Virus protein VP39"/>
    <property type="match status" value="1"/>
</dbReference>
<protein>
    <recommendedName>
        <fullName evidence="3">Histidine-specific methyltransferase SAM-dependent domain-containing protein</fullName>
    </recommendedName>
</protein>
<sequence length="325" mass="36817">MIDIRRGDVAHSMRDEILASLQLCDGSIKKMPSLLLYDEIGLKLFEEITFLDEYYLTNVELDILQTWATEMAKLINPDSMIVELGSGNLRKTEVLLNALENSGQTYGYFALDVSLPELMRSLTATRAYGNVSKTGLHGTYDDGLEWLKKPENKCKSKCILSLGSSLGNFSRTEAEDFLKSWVEVLQPGRDSFLIALDGYQDQERWGLGIQYELDLPDLAEISPAHFPYKVSEYDQENGRHQAFYSPNKDVTYGTISIKSAEKIRAAETNKYSSQQRSLLWARAGLVECGKWGTRSGDVPYYAASTYSHAGNEQTIEEFFYFLKRH</sequence>
<dbReference type="Proteomes" id="UP000664534">
    <property type="component" value="Unassembled WGS sequence"/>
</dbReference>
<dbReference type="Pfam" id="PF10017">
    <property type="entry name" value="Methyltransf_33"/>
    <property type="match status" value="2"/>
</dbReference>
<evidence type="ECO:0000259" key="3">
    <source>
        <dbReference type="Pfam" id="PF10017"/>
    </source>
</evidence>
<keyword evidence="5" id="KW-1185">Reference proteome</keyword>
<evidence type="ECO:0000313" key="4">
    <source>
        <dbReference type="EMBL" id="CAF9935758.1"/>
    </source>
</evidence>
<dbReference type="OrthoDB" id="659at2759"/>
<dbReference type="PANTHER" id="PTHR43397:SF1">
    <property type="entry name" value="ERGOTHIONEINE BIOSYNTHESIS PROTEIN 1"/>
    <property type="match status" value="1"/>
</dbReference>
<dbReference type="PANTHER" id="PTHR43397">
    <property type="entry name" value="ERGOTHIONEINE BIOSYNTHESIS PROTEIN 1"/>
    <property type="match status" value="1"/>
</dbReference>
<dbReference type="GO" id="GO:0032259">
    <property type="term" value="P:methylation"/>
    <property type="evidence" value="ECO:0007669"/>
    <property type="project" value="UniProtKB-KW"/>
</dbReference>
<evidence type="ECO:0000313" key="5">
    <source>
        <dbReference type="Proteomes" id="UP000664534"/>
    </source>
</evidence>
<dbReference type="GO" id="GO:0008168">
    <property type="term" value="F:methyltransferase activity"/>
    <property type="evidence" value="ECO:0007669"/>
    <property type="project" value="UniProtKB-KW"/>
</dbReference>
<dbReference type="InterPro" id="IPR017805">
    <property type="entry name" value="SAM_MeTrfase_EasF-type_put"/>
</dbReference>
<reference evidence="4" key="1">
    <citation type="submission" date="2021-03" db="EMBL/GenBank/DDBJ databases">
        <authorList>
            <person name="Tagirdzhanova G."/>
        </authorList>
    </citation>
    <scope>NUCLEOTIDE SEQUENCE</scope>
</reference>
<evidence type="ECO:0000256" key="2">
    <source>
        <dbReference type="ARBA" id="ARBA00022679"/>
    </source>
</evidence>
<dbReference type="EMBL" id="CAJPDT010000086">
    <property type="protein sequence ID" value="CAF9935758.1"/>
    <property type="molecule type" value="Genomic_DNA"/>
</dbReference>
<dbReference type="NCBIfam" id="TIGR03439">
    <property type="entry name" value="methyl_EasF"/>
    <property type="match status" value="1"/>
</dbReference>
<keyword evidence="2" id="KW-0808">Transferase</keyword>
<keyword evidence="1" id="KW-0489">Methyltransferase</keyword>
<proteinExistence type="predicted"/>
<feature type="domain" description="Histidine-specific methyltransferase SAM-dependent" evidence="3">
    <location>
        <begin position="221"/>
        <end position="298"/>
    </location>
</feature>
<dbReference type="AlphaFoldDB" id="A0A8H3G9W6"/>
<organism evidence="4 5">
    <name type="scientific">Imshaugia aleurites</name>
    <dbReference type="NCBI Taxonomy" id="172621"/>
    <lineage>
        <taxon>Eukaryota</taxon>
        <taxon>Fungi</taxon>
        <taxon>Dikarya</taxon>
        <taxon>Ascomycota</taxon>
        <taxon>Pezizomycotina</taxon>
        <taxon>Lecanoromycetes</taxon>
        <taxon>OSLEUM clade</taxon>
        <taxon>Lecanoromycetidae</taxon>
        <taxon>Lecanorales</taxon>
        <taxon>Lecanorineae</taxon>
        <taxon>Parmeliaceae</taxon>
        <taxon>Imshaugia</taxon>
    </lineage>
</organism>
<dbReference type="GO" id="GO:0009820">
    <property type="term" value="P:alkaloid metabolic process"/>
    <property type="evidence" value="ECO:0007669"/>
    <property type="project" value="UniProtKB-KW"/>
</dbReference>
<dbReference type="InterPro" id="IPR019257">
    <property type="entry name" value="MeTrfase_dom"/>
</dbReference>
<dbReference type="InterPro" id="IPR051128">
    <property type="entry name" value="EgtD_Methyltrsf_superfamily"/>
</dbReference>
<feature type="domain" description="Histidine-specific methyltransferase SAM-dependent" evidence="3">
    <location>
        <begin position="14"/>
        <end position="203"/>
    </location>
</feature>
<name>A0A8H3G9W6_9LECA</name>
<evidence type="ECO:0000256" key="1">
    <source>
        <dbReference type="ARBA" id="ARBA00022603"/>
    </source>
</evidence>
<accession>A0A8H3G9W6</accession>
<comment type="caution">
    <text evidence="4">The sequence shown here is derived from an EMBL/GenBank/DDBJ whole genome shotgun (WGS) entry which is preliminary data.</text>
</comment>
<dbReference type="InterPro" id="IPR029063">
    <property type="entry name" value="SAM-dependent_MTases_sf"/>
</dbReference>